<dbReference type="Proteomes" id="UP001174909">
    <property type="component" value="Unassembled WGS sequence"/>
</dbReference>
<name>A0AA35SZ14_GEOBA</name>
<proteinExistence type="predicted"/>
<dbReference type="InterPro" id="IPR001646">
    <property type="entry name" value="5peptide_repeat"/>
</dbReference>
<organism evidence="2 3">
    <name type="scientific">Geodia barretti</name>
    <name type="common">Barrett's horny sponge</name>
    <dbReference type="NCBI Taxonomy" id="519541"/>
    <lineage>
        <taxon>Eukaryota</taxon>
        <taxon>Metazoa</taxon>
        <taxon>Porifera</taxon>
        <taxon>Demospongiae</taxon>
        <taxon>Heteroscleromorpha</taxon>
        <taxon>Tetractinellida</taxon>
        <taxon>Astrophorina</taxon>
        <taxon>Geodiidae</taxon>
        <taxon>Geodia</taxon>
    </lineage>
</organism>
<gene>
    <name evidence="2" type="ORF">GBAR_LOCUS21246</name>
</gene>
<dbReference type="SUPFAM" id="SSF141571">
    <property type="entry name" value="Pentapeptide repeat-like"/>
    <property type="match status" value="1"/>
</dbReference>
<dbReference type="PANTHER" id="PTHR14136">
    <property type="entry name" value="BTB_POZ DOMAIN-CONTAINING PROTEIN KCTD9"/>
    <property type="match status" value="1"/>
</dbReference>
<sequence length="375" mass="41361">MPGVDLAYDDLTEIDLTSADLHNGNFTGAALRDAHLSRCNLSRSIFTDSRAVGAFFTRSDLRGCNLDNADLRGADLSNCDAAFATLVGANLAGANLTEIDLTMADLTDANLSGARLNSACLDVANLSGCDLRRTSLVRTRLDRTLLQDCIVDMTLFGDCDLSSALALKSIRHQGPSIVGADTLARSGEYLAEEFLRSAGVPANFITGQNSLHKTTVSHRRILLIGSMADYTILGWLEAELRTRGLQCWSLLADDEETIYNAQVFPPMSRFRNFDRVALLCSREALESPACWRLYTDIMQRQTASNARRVYLASLRMDDCLYDDDDDLRGFLRYSPTTILRPRKDRRGGYRRDVSGVMDVLNADPPPLVDTDPEPD</sequence>
<dbReference type="Pfam" id="PF13599">
    <property type="entry name" value="Pentapeptide_4"/>
    <property type="match status" value="1"/>
</dbReference>
<dbReference type="PANTHER" id="PTHR14136:SF17">
    <property type="entry name" value="BTB_POZ DOMAIN-CONTAINING PROTEIN KCTD9"/>
    <property type="match status" value="1"/>
</dbReference>
<dbReference type="InterPro" id="IPR051082">
    <property type="entry name" value="Pentapeptide-BTB/POZ_domain"/>
</dbReference>
<keyword evidence="3" id="KW-1185">Reference proteome</keyword>
<protein>
    <submittedName>
        <fullName evidence="2">Uncharacterized protein in mobD 3'region</fullName>
    </submittedName>
</protein>
<dbReference type="AlphaFoldDB" id="A0AA35SZ14"/>
<dbReference type="Pfam" id="PF00805">
    <property type="entry name" value="Pentapeptide"/>
    <property type="match status" value="1"/>
</dbReference>
<evidence type="ECO:0000313" key="3">
    <source>
        <dbReference type="Proteomes" id="UP001174909"/>
    </source>
</evidence>
<feature type="region of interest" description="Disordered" evidence="1">
    <location>
        <begin position="355"/>
        <end position="375"/>
    </location>
</feature>
<evidence type="ECO:0000313" key="2">
    <source>
        <dbReference type="EMBL" id="CAI8038102.1"/>
    </source>
</evidence>
<reference evidence="2" key="1">
    <citation type="submission" date="2023-03" db="EMBL/GenBank/DDBJ databases">
        <authorList>
            <person name="Steffen K."/>
            <person name="Cardenas P."/>
        </authorList>
    </citation>
    <scope>NUCLEOTIDE SEQUENCE</scope>
</reference>
<evidence type="ECO:0000256" key="1">
    <source>
        <dbReference type="SAM" id="MobiDB-lite"/>
    </source>
</evidence>
<accession>A0AA35SZ14</accession>
<dbReference type="Gene3D" id="2.160.20.80">
    <property type="entry name" value="E3 ubiquitin-protein ligase SopA"/>
    <property type="match status" value="1"/>
</dbReference>
<dbReference type="EMBL" id="CASHTH010002975">
    <property type="protein sequence ID" value="CAI8038102.1"/>
    <property type="molecule type" value="Genomic_DNA"/>
</dbReference>
<comment type="caution">
    <text evidence="2">The sequence shown here is derived from an EMBL/GenBank/DDBJ whole genome shotgun (WGS) entry which is preliminary data.</text>
</comment>